<dbReference type="SUPFAM" id="SSF49584">
    <property type="entry name" value="Periplasmic chaperone C-domain"/>
    <property type="match status" value="1"/>
</dbReference>
<dbReference type="PROSITE" id="PS00635">
    <property type="entry name" value="PILI_CHAPERONE"/>
    <property type="match status" value="1"/>
</dbReference>
<dbReference type="InterPro" id="IPR016148">
    <property type="entry name" value="Pili_assmbl_chaperone_C"/>
</dbReference>
<dbReference type="EMBL" id="FN545258">
    <property type="protein sequence ID" value="CBA75774.1"/>
    <property type="molecule type" value="Genomic_DNA"/>
</dbReference>
<dbReference type="Gene3D" id="2.60.40.10">
    <property type="entry name" value="Immunoglobulins"/>
    <property type="match status" value="2"/>
</dbReference>
<evidence type="ECO:0000256" key="5">
    <source>
        <dbReference type="ARBA" id="ARBA00023186"/>
    </source>
</evidence>
<dbReference type="PRINTS" id="PR00969">
    <property type="entry name" value="CHAPERONPILI"/>
</dbReference>
<dbReference type="InterPro" id="IPR036316">
    <property type="entry name" value="Pili_assmbl_chap_C_dom_sf"/>
</dbReference>
<dbReference type="SUPFAM" id="SSF49354">
    <property type="entry name" value="PapD-like"/>
    <property type="match status" value="1"/>
</dbReference>
<accession>D2U3B5</accession>
<dbReference type="InterPro" id="IPR001829">
    <property type="entry name" value="Pili_assmbl_chaperone_bac"/>
</dbReference>
<evidence type="ECO:0000259" key="7">
    <source>
        <dbReference type="Pfam" id="PF00345"/>
    </source>
</evidence>
<dbReference type="Pfam" id="PF00345">
    <property type="entry name" value="PapD_N"/>
    <property type="match status" value="1"/>
</dbReference>
<dbReference type="InterPro" id="IPR050643">
    <property type="entry name" value="Periplasmic_pilus_chap"/>
</dbReference>
<evidence type="ECO:0000256" key="1">
    <source>
        <dbReference type="ARBA" id="ARBA00004418"/>
    </source>
</evidence>
<organism evidence="9">
    <name type="scientific">Arsenophonus nasoniae</name>
    <name type="common">son-killer infecting Nasonia vitripennis</name>
    <dbReference type="NCBI Taxonomy" id="638"/>
    <lineage>
        <taxon>Bacteria</taxon>
        <taxon>Pseudomonadati</taxon>
        <taxon>Pseudomonadota</taxon>
        <taxon>Gammaproteobacteria</taxon>
        <taxon>Enterobacterales</taxon>
        <taxon>Morganellaceae</taxon>
        <taxon>Arsenophonus</taxon>
    </lineage>
</organism>
<keyword evidence="3" id="KW-0732">Signal</keyword>
<evidence type="ECO:0000313" key="9">
    <source>
        <dbReference type="EMBL" id="CBA75774.1"/>
    </source>
</evidence>
<comment type="similarity">
    <text evidence="2 6">Belongs to the periplasmic pilus chaperone family.</text>
</comment>
<comment type="subcellular location">
    <subcellularLocation>
        <location evidence="1 6">Periplasm</location>
    </subcellularLocation>
</comment>
<name>D2U3B5_9GAMM</name>
<dbReference type="PANTHER" id="PTHR30251">
    <property type="entry name" value="PILUS ASSEMBLY CHAPERONE"/>
    <property type="match status" value="1"/>
</dbReference>
<sequence length="241" mass="27605">MSLVFNGLFIMKKFLLFIILIISSKNILANIVLQGTRIIYYEGKDNVTVQLTNHGKLPALVQSWIDDGNINSTPEKSHSPFYVFPPIVKIAGLKGQQLKIKMMSHKLAKDRESIFYLNILDIPPYPENTQGKSVLQLAIKSRVKLFYRPKRLITPPAEVYKKISYKLEDNSIIVKNDSKYYFTIAKITNINETKKNLTKSKMIPPLSSSKLPLKNKVKHNKLTVTYVDDFGVYKTKNINLK</sequence>
<dbReference type="GO" id="GO:0071555">
    <property type="term" value="P:cell wall organization"/>
    <property type="evidence" value="ECO:0007669"/>
    <property type="project" value="InterPro"/>
</dbReference>
<dbReference type="PANTHER" id="PTHR30251:SF10">
    <property type="entry name" value="FIMBRIAL CHAPERONE YEHC-RELATED"/>
    <property type="match status" value="1"/>
</dbReference>
<dbReference type="Pfam" id="PF02753">
    <property type="entry name" value="PapD_C"/>
    <property type="match status" value="1"/>
</dbReference>
<dbReference type="InterPro" id="IPR018046">
    <property type="entry name" value="Pili_assmbl_chaperone_CS"/>
</dbReference>
<evidence type="ECO:0000259" key="8">
    <source>
        <dbReference type="Pfam" id="PF02753"/>
    </source>
</evidence>
<dbReference type="InterPro" id="IPR013783">
    <property type="entry name" value="Ig-like_fold"/>
</dbReference>
<reference evidence="9" key="1">
    <citation type="journal article" date="2010" name="Insect Mol. Biol.">
        <title>The draft genome sequence of Arsenophonus nasoniae, son-killer bacterium of Nasonia vitripennis, reveals genes associated with virulence and symbiosis.</title>
        <authorList>
            <person name="Wilkes T."/>
            <person name="Darby A.C."/>
            <person name="Choi J."/>
            <person name="Colborne J.K."/>
            <person name="Werren J.H."/>
            <person name="Hurst G.D.D."/>
        </authorList>
    </citation>
    <scope>NUCLEOTIDE SEQUENCE</scope>
</reference>
<dbReference type="InterPro" id="IPR008962">
    <property type="entry name" value="PapD-like_sf"/>
</dbReference>
<keyword evidence="4" id="KW-0574">Periplasm</keyword>
<feature type="domain" description="Pili assembly chaperone N-terminal" evidence="7">
    <location>
        <begin position="31"/>
        <end position="152"/>
    </location>
</feature>
<dbReference type="InterPro" id="IPR016147">
    <property type="entry name" value="Pili_assmbl_chaperone_N"/>
</dbReference>
<evidence type="ECO:0000256" key="3">
    <source>
        <dbReference type="ARBA" id="ARBA00022729"/>
    </source>
</evidence>
<proteinExistence type="inferred from homology"/>
<keyword evidence="5 6" id="KW-0143">Chaperone</keyword>
<evidence type="ECO:0000256" key="6">
    <source>
        <dbReference type="RuleBase" id="RU003918"/>
    </source>
</evidence>
<protein>
    <submittedName>
        <fullName evidence="9">Fimbrial chaperone</fullName>
    </submittedName>
</protein>
<feature type="domain" description="Pili assembly chaperone C-terminal" evidence="8">
    <location>
        <begin position="174"/>
        <end position="232"/>
    </location>
</feature>
<evidence type="ECO:0000256" key="2">
    <source>
        <dbReference type="ARBA" id="ARBA00007399"/>
    </source>
</evidence>
<dbReference type="GO" id="GO:0030288">
    <property type="term" value="C:outer membrane-bounded periplasmic space"/>
    <property type="evidence" value="ECO:0007669"/>
    <property type="project" value="InterPro"/>
</dbReference>
<evidence type="ECO:0000256" key="4">
    <source>
        <dbReference type="ARBA" id="ARBA00022764"/>
    </source>
</evidence>
<gene>
    <name evidence="9" type="ORF">ARN_31240</name>
</gene>
<dbReference type="AlphaFoldDB" id="D2U3B5"/>